<proteinExistence type="inferred from homology"/>
<dbReference type="PANTHER" id="PTHR43140:SF1">
    <property type="entry name" value="TYPE I RESTRICTION ENZYME ECOKI SPECIFICITY SUBUNIT"/>
    <property type="match status" value="1"/>
</dbReference>
<comment type="similarity">
    <text evidence="1">Belongs to the type-I restriction system S methylase family.</text>
</comment>
<reference evidence="5 6" key="1">
    <citation type="submission" date="2016-05" db="EMBL/GenBank/DDBJ databases">
        <title>Genomic and physiological characterization of Planctopirus sp. isolated from fresh water lake.</title>
        <authorList>
            <person name="Subhash Y."/>
            <person name="Ramana C."/>
        </authorList>
    </citation>
    <scope>NUCLEOTIDE SEQUENCE [LARGE SCALE GENOMIC DNA]</scope>
    <source>
        <strain evidence="5 6">JC280</strain>
    </source>
</reference>
<dbReference type="Gene3D" id="3.90.220.20">
    <property type="entry name" value="DNA methylase specificity domains"/>
    <property type="match status" value="2"/>
</dbReference>
<evidence type="ECO:0000256" key="2">
    <source>
        <dbReference type="ARBA" id="ARBA00022747"/>
    </source>
</evidence>
<feature type="domain" description="Type I restriction modification DNA specificity" evidence="4">
    <location>
        <begin position="198"/>
        <end position="352"/>
    </location>
</feature>
<evidence type="ECO:0000313" key="6">
    <source>
        <dbReference type="Proteomes" id="UP000094828"/>
    </source>
</evidence>
<dbReference type="GO" id="GO:0009307">
    <property type="term" value="P:DNA restriction-modification system"/>
    <property type="evidence" value="ECO:0007669"/>
    <property type="project" value="UniProtKB-KW"/>
</dbReference>
<dbReference type="InterPro" id="IPR044946">
    <property type="entry name" value="Restrct_endonuc_typeI_TRD_sf"/>
</dbReference>
<dbReference type="STRING" id="1841610.A6X21_21730"/>
<protein>
    <recommendedName>
        <fullName evidence="4">Type I restriction modification DNA specificity domain-containing protein</fullName>
    </recommendedName>
</protein>
<dbReference type="AlphaFoldDB" id="A0A1C3EFW3"/>
<evidence type="ECO:0000259" key="4">
    <source>
        <dbReference type="Pfam" id="PF01420"/>
    </source>
</evidence>
<dbReference type="EMBL" id="LYDR01000071">
    <property type="protein sequence ID" value="ODA32135.1"/>
    <property type="molecule type" value="Genomic_DNA"/>
</dbReference>
<dbReference type="Proteomes" id="UP000094828">
    <property type="component" value="Unassembled WGS sequence"/>
</dbReference>
<dbReference type="GO" id="GO:0003677">
    <property type="term" value="F:DNA binding"/>
    <property type="evidence" value="ECO:0007669"/>
    <property type="project" value="UniProtKB-KW"/>
</dbReference>
<dbReference type="InterPro" id="IPR051212">
    <property type="entry name" value="Type-I_RE_S_subunit"/>
</dbReference>
<evidence type="ECO:0000256" key="1">
    <source>
        <dbReference type="ARBA" id="ARBA00010923"/>
    </source>
</evidence>
<comment type="caution">
    <text evidence="5">The sequence shown here is derived from an EMBL/GenBank/DDBJ whole genome shotgun (WGS) entry which is preliminary data.</text>
</comment>
<organism evidence="5 6">
    <name type="scientific">Planctopirus hydrillae</name>
    <dbReference type="NCBI Taxonomy" id="1841610"/>
    <lineage>
        <taxon>Bacteria</taxon>
        <taxon>Pseudomonadati</taxon>
        <taxon>Planctomycetota</taxon>
        <taxon>Planctomycetia</taxon>
        <taxon>Planctomycetales</taxon>
        <taxon>Planctomycetaceae</taxon>
        <taxon>Planctopirus</taxon>
    </lineage>
</organism>
<evidence type="ECO:0000256" key="3">
    <source>
        <dbReference type="ARBA" id="ARBA00023125"/>
    </source>
</evidence>
<gene>
    <name evidence="5" type="ORF">A6X21_21730</name>
</gene>
<dbReference type="OrthoDB" id="9811611at2"/>
<keyword evidence="2" id="KW-0680">Restriction system</keyword>
<dbReference type="SUPFAM" id="SSF116734">
    <property type="entry name" value="DNA methylase specificity domain"/>
    <property type="match status" value="2"/>
</dbReference>
<sequence length="388" mass="43940">MITINGWTNYSLGDVAPASSINLPAASAIVWNLSLEDIEPSTGRILNRQTCRVDELGSSKCAFDSRHVLYSKLRPYLNKVVLPDEPGVGTSELIPLLPDKDRICREYLAYYLRSPLFVNFANAHTRGANLPRIAMSELWEHEIPAPTSLDEQRRIVKRINECLSRVDEISILRAASLRDREHLLESLIEAELRAADGEDVALADVCSIESPLVDPRESRFQQRLHIGGANIESSTGRFVDLKTAREEKLKSSKFTFDSRMVLYNKIRPYLKKVARPDFEGLCSADMYPLLPDGHKLSRDYLFYLLLSRSFTRYAIDGSIRAGMPKVNRDHLFSFTFKLPSFEKQQSTTRILDGAFIVVEQLRRDMLSTSIEVGALRESILRKAFAGEL</sequence>
<name>A0A1C3EFW3_9PLAN</name>
<dbReference type="RefSeq" id="WP_068847670.1">
    <property type="nucleotide sequence ID" value="NZ_LYDR01000071.1"/>
</dbReference>
<dbReference type="InterPro" id="IPR000055">
    <property type="entry name" value="Restrct_endonuc_typeI_TRD"/>
</dbReference>
<accession>A0A1C3EFW3</accession>
<keyword evidence="6" id="KW-1185">Reference proteome</keyword>
<dbReference type="PANTHER" id="PTHR43140">
    <property type="entry name" value="TYPE-1 RESTRICTION ENZYME ECOKI SPECIFICITY PROTEIN"/>
    <property type="match status" value="1"/>
</dbReference>
<feature type="domain" description="Type I restriction modification DNA specificity" evidence="4">
    <location>
        <begin position="6"/>
        <end position="160"/>
    </location>
</feature>
<evidence type="ECO:0000313" key="5">
    <source>
        <dbReference type="EMBL" id="ODA32135.1"/>
    </source>
</evidence>
<keyword evidence="3" id="KW-0238">DNA-binding</keyword>
<dbReference type="Pfam" id="PF01420">
    <property type="entry name" value="Methylase_S"/>
    <property type="match status" value="2"/>
</dbReference>